<dbReference type="SMART" id="SM00855">
    <property type="entry name" value="PGAM"/>
    <property type="match status" value="1"/>
</dbReference>
<dbReference type="InterPro" id="IPR001345">
    <property type="entry name" value="PG/BPGM_mutase_AS"/>
</dbReference>
<evidence type="ECO:0000313" key="6">
    <source>
        <dbReference type="EMBL" id="RKP27310.1"/>
    </source>
</evidence>
<dbReference type="InterPro" id="IPR003094">
    <property type="entry name" value="6Pfruct_kin"/>
</dbReference>
<dbReference type="Gene3D" id="3.40.50.300">
    <property type="entry name" value="P-loop containing nucleotide triphosphate hydrolases"/>
    <property type="match status" value="1"/>
</dbReference>
<feature type="active site" description="Tele-phosphohistidine intermediate" evidence="3">
    <location>
        <position position="249"/>
    </location>
</feature>
<dbReference type="GO" id="GO:0006000">
    <property type="term" value="P:fructose metabolic process"/>
    <property type="evidence" value="ECO:0007669"/>
    <property type="project" value="InterPro"/>
</dbReference>
<dbReference type="PRINTS" id="PR00991">
    <property type="entry name" value="6PFRUCTKNASE"/>
</dbReference>
<dbReference type="InterPro" id="IPR013079">
    <property type="entry name" value="6Phosfructo_kin"/>
</dbReference>
<dbReference type="SUPFAM" id="SSF52540">
    <property type="entry name" value="P-loop containing nucleoside triphosphate hydrolases"/>
    <property type="match status" value="1"/>
</dbReference>
<keyword evidence="6" id="KW-0808">Transferase</keyword>
<dbReference type="GO" id="GO:0005829">
    <property type="term" value="C:cytosol"/>
    <property type="evidence" value="ECO:0007669"/>
    <property type="project" value="TreeGrafter"/>
</dbReference>
<dbReference type="InterPro" id="IPR027417">
    <property type="entry name" value="P-loop_NTPase"/>
</dbReference>
<keyword evidence="7" id="KW-1185">Reference proteome</keyword>
<dbReference type="GO" id="GO:0005524">
    <property type="term" value="F:ATP binding"/>
    <property type="evidence" value="ECO:0007669"/>
    <property type="project" value="UniProtKB-KW"/>
</dbReference>
<dbReference type="Pfam" id="PF01591">
    <property type="entry name" value="6PF2K"/>
    <property type="match status" value="1"/>
</dbReference>
<feature type="active site" description="Proton donor/acceptor" evidence="3">
    <location>
        <position position="327"/>
    </location>
</feature>
<dbReference type="GO" id="GO:0006003">
    <property type="term" value="P:fructose 2,6-bisphosphate metabolic process"/>
    <property type="evidence" value="ECO:0007669"/>
    <property type="project" value="InterPro"/>
</dbReference>
<dbReference type="FunFam" id="3.40.50.300:FF:000644">
    <property type="entry name" value="GpmB, Fructose-2,6-bisphosphatase"/>
    <property type="match status" value="1"/>
</dbReference>
<keyword evidence="1" id="KW-0547">Nucleotide-binding</keyword>
<dbReference type="OrthoDB" id="267323at2759"/>
<feature type="binding site" evidence="4">
    <location>
        <begin position="248"/>
        <end position="255"/>
    </location>
    <ligand>
        <name>substrate</name>
    </ligand>
</feature>
<accession>A0A4P9Z6K9</accession>
<dbReference type="AlphaFoldDB" id="A0A4P9Z6K9"/>
<dbReference type="EMBL" id="KZ989230">
    <property type="protein sequence ID" value="RKP27310.1"/>
    <property type="molecule type" value="Genomic_DNA"/>
</dbReference>
<dbReference type="GO" id="GO:0003873">
    <property type="term" value="F:6-phosphofructo-2-kinase activity"/>
    <property type="evidence" value="ECO:0007669"/>
    <property type="project" value="InterPro"/>
</dbReference>
<dbReference type="Proteomes" id="UP000278143">
    <property type="component" value="Unassembled WGS sequence"/>
</dbReference>
<dbReference type="Gene3D" id="3.40.50.1240">
    <property type="entry name" value="Phosphoglycerate mutase-like"/>
    <property type="match status" value="1"/>
</dbReference>
<keyword evidence="2" id="KW-0067">ATP-binding</keyword>
<evidence type="ECO:0000313" key="7">
    <source>
        <dbReference type="Proteomes" id="UP000278143"/>
    </source>
</evidence>
<proteinExistence type="predicted"/>
<dbReference type="PIRSF" id="PIRSF000709">
    <property type="entry name" value="6PFK_2-Ptase"/>
    <property type="match status" value="1"/>
</dbReference>
<dbReference type="SUPFAM" id="SSF53254">
    <property type="entry name" value="Phosphoglycerate mutase-like"/>
    <property type="match status" value="1"/>
</dbReference>
<gene>
    <name evidence="6" type="ORF">SYNPS1DRAFT_32496</name>
</gene>
<evidence type="ECO:0000259" key="5">
    <source>
        <dbReference type="Pfam" id="PF01591"/>
    </source>
</evidence>
<dbReference type="InterPro" id="IPR029033">
    <property type="entry name" value="His_PPase_superfam"/>
</dbReference>
<feature type="binding site" evidence="4">
    <location>
        <position position="303"/>
    </location>
    <ligand>
        <name>substrate</name>
    </ligand>
</feature>
<evidence type="ECO:0000256" key="4">
    <source>
        <dbReference type="PIRSR" id="PIRSR613078-2"/>
    </source>
</evidence>
<feature type="domain" description="6-phosphofructo-2-kinase" evidence="5">
    <location>
        <begin position="18"/>
        <end position="241"/>
    </location>
</feature>
<protein>
    <submittedName>
        <fullName evidence="6">6-phosphofructo-2-kinase-domain-containing protein</fullName>
    </submittedName>
</protein>
<reference evidence="7" key="1">
    <citation type="journal article" date="2018" name="Nat. Microbiol.">
        <title>Leveraging single-cell genomics to expand the fungal tree of life.</title>
        <authorList>
            <person name="Ahrendt S.R."/>
            <person name="Quandt C.A."/>
            <person name="Ciobanu D."/>
            <person name="Clum A."/>
            <person name="Salamov A."/>
            <person name="Andreopoulos B."/>
            <person name="Cheng J.F."/>
            <person name="Woyke T."/>
            <person name="Pelin A."/>
            <person name="Henrissat B."/>
            <person name="Reynolds N.K."/>
            <person name="Benny G.L."/>
            <person name="Smith M.E."/>
            <person name="James T.Y."/>
            <person name="Grigoriev I.V."/>
        </authorList>
    </citation>
    <scope>NUCLEOTIDE SEQUENCE [LARGE SCALE GENOMIC DNA]</scope>
    <source>
        <strain evidence="7">Benny S71-1</strain>
    </source>
</reference>
<sequence length="458" mass="52077">MRSGTCLDVSRGRSEVGPKLVVVMVGLPARGKSYIVKKLKRYLSWLGFEAKIFNVGNRRRRRLTMVEPETPSASAHGHDSTFFDPNNVDAKAMRNQVAMDCLEEILSWLQAGGKIGIHDATNSTKERRRAIIDRCAREPGVSIMFVESICTDPLVLARNMRLKLSGPDYQGIPEERAMKDFTERVRNYERAYESLGAEEEECDNVQSCQLINVGRKVIATNIQSYLASQVVFYLMNMNLAPRQIWLTRHGESTDNILGRIAYAAALARLVAQERRQFVARAEASEATSIRDGPFHVWTSCMKRTIQTADPFAQSDDCDVQHFKFLNEIYAGDCEGLTYAEIEARFPEEYHARQQDKLRYRYIGTGGESYLDVIERLNPLIVELERQRHSVLVITHRVVMRALLAYYGDIPLDRMVTMVVPLHTAYCIEPRPFGAVLRRFRYHAATDGFTEEPNGSHDG</sequence>
<name>A0A4P9Z6K9_9FUNG</name>
<evidence type="ECO:0000256" key="3">
    <source>
        <dbReference type="PIRSR" id="PIRSR613078-1"/>
    </source>
</evidence>
<organism evidence="6 7">
    <name type="scientific">Syncephalis pseudoplumigaleata</name>
    <dbReference type="NCBI Taxonomy" id="1712513"/>
    <lineage>
        <taxon>Eukaryota</taxon>
        <taxon>Fungi</taxon>
        <taxon>Fungi incertae sedis</taxon>
        <taxon>Zoopagomycota</taxon>
        <taxon>Zoopagomycotina</taxon>
        <taxon>Zoopagomycetes</taxon>
        <taxon>Zoopagales</taxon>
        <taxon>Piptocephalidaceae</taxon>
        <taxon>Syncephalis</taxon>
    </lineage>
</organism>
<dbReference type="Pfam" id="PF00300">
    <property type="entry name" value="His_Phos_1"/>
    <property type="match status" value="1"/>
</dbReference>
<dbReference type="CDD" id="cd07067">
    <property type="entry name" value="HP_PGM_like"/>
    <property type="match status" value="1"/>
</dbReference>
<dbReference type="PANTHER" id="PTHR10606:SF32">
    <property type="entry name" value="6-PHOSPHOFRUCTO-2-KINASE 1"/>
    <property type="match status" value="1"/>
</dbReference>
<dbReference type="PANTHER" id="PTHR10606">
    <property type="entry name" value="6-PHOSPHOFRUCTO-2-KINASE/FRUCTOSE-2,6-BISPHOSPHATASE"/>
    <property type="match status" value="1"/>
</dbReference>
<dbReference type="InterPro" id="IPR013078">
    <property type="entry name" value="His_Pase_superF_clade-1"/>
</dbReference>
<keyword evidence="6" id="KW-0418">Kinase</keyword>
<evidence type="ECO:0000256" key="1">
    <source>
        <dbReference type="ARBA" id="ARBA00022741"/>
    </source>
</evidence>
<evidence type="ECO:0000256" key="2">
    <source>
        <dbReference type="ARBA" id="ARBA00022840"/>
    </source>
</evidence>
<dbReference type="PROSITE" id="PS00175">
    <property type="entry name" value="PG_MUTASE"/>
    <property type="match status" value="1"/>
</dbReference>